<dbReference type="Proteomes" id="UP000240243">
    <property type="component" value="Unassembled WGS sequence"/>
</dbReference>
<dbReference type="EMBL" id="PXYG01000006">
    <property type="protein sequence ID" value="PSJ44390.1"/>
    <property type="molecule type" value="Genomic_DNA"/>
</dbReference>
<evidence type="ECO:0000313" key="2">
    <source>
        <dbReference type="Proteomes" id="UP000240243"/>
    </source>
</evidence>
<comment type="caution">
    <text evidence="1">The sequence shown here is derived from an EMBL/GenBank/DDBJ whole genome shotgun (WGS) entry which is preliminary data.</text>
</comment>
<organism evidence="1 2">
    <name type="scientific">Zobellella endophytica</name>
    <dbReference type="NCBI Taxonomy" id="2116700"/>
    <lineage>
        <taxon>Bacteria</taxon>
        <taxon>Pseudomonadati</taxon>
        <taxon>Pseudomonadota</taxon>
        <taxon>Gammaproteobacteria</taxon>
        <taxon>Aeromonadales</taxon>
        <taxon>Aeromonadaceae</taxon>
        <taxon>Zobellella</taxon>
    </lineage>
</organism>
<gene>
    <name evidence="1" type="ORF">C7H85_13780</name>
</gene>
<evidence type="ECO:0000313" key="1">
    <source>
        <dbReference type="EMBL" id="PSJ44390.1"/>
    </source>
</evidence>
<protein>
    <submittedName>
        <fullName evidence="1">Uncharacterized protein</fullName>
    </submittedName>
</protein>
<dbReference type="AlphaFoldDB" id="A0A2P7R2E9"/>
<reference evidence="1 2" key="1">
    <citation type="submission" date="2018-03" db="EMBL/GenBank/DDBJ databases">
        <title>The draft genome of Zobellella sp. 59N8.</title>
        <authorList>
            <person name="Liu L."/>
            <person name="Li L."/>
            <person name="Zhang X."/>
            <person name="Liang L."/>
            <person name="Wang T."/>
        </authorList>
    </citation>
    <scope>NUCLEOTIDE SEQUENCE [LARGE SCALE GENOMIC DNA]</scope>
    <source>
        <strain evidence="1 2">59N8</strain>
    </source>
</reference>
<accession>A0A2P7R2E9</accession>
<keyword evidence="2" id="KW-1185">Reference proteome</keyword>
<sequence length="100" mass="11151">MLCLTLVLADAAAQSNSPRWFEVTPGAPGIHISGTVRYLNLEGGIYIIRDARGTHYHPINLPTAFQQDGLPIEALARLRNDSQFGLRVELLRIRRASRLE</sequence>
<proteinExistence type="predicted"/>
<name>A0A2P7R2E9_9GAMM</name>